<feature type="transmembrane region" description="Helical" evidence="10">
    <location>
        <begin position="295"/>
        <end position="314"/>
    </location>
</feature>
<keyword evidence="4 10" id="KW-0288">FMN</keyword>
<comment type="function">
    <text evidence="10">Part of a membrane-bound complex that couples electron transfer with translocation of ions across the membrane.</text>
</comment>
<evidence type="ECO:0000256" key="5">
    <source>
        <dbReference type="ARBA" id="ARBA00022692"/>
    </source>
</evidence>
<feature type="transmembrane region" description="Helical" evidence="10">
    <location>
        <begin position="106"/>
        <end position="125"/>
    </location>
</feature>
<reference evidence="11" key="1">
    <citation type="submission" date="2020-01" db="EMBL/GenBank/DDBJ databases">
        <authorList>
            <person name="Meier V. D."/>
            <person name="Meier V D."/>
        </authorList>
    </citation>
    <scope>NUCLEOTIDE SEQUENCE</scope>
    <source>
        <strain evidence="11">HLG_WM_MAG_07</strain>
    </source>
</reference>
<feature type="transmembrane region" description="Helical" evidence="10">
    <location>
        <begin position="20"/>
        <end position="41"/>
    </location>
</feature>
<evidence type="ECO:0000256" key="8">
    <source>
        <dbReference type="ARBA" id="ARBA00022989"/>
    </source>
</evidence>
<keyword evidence="9 10" id="KW-0472">Membrane</keyword>
<dbReference type="GO" id="GO:0022900">
    <property type="term" value="P:electron transport chain"/>
    <property type="evidence" value="ECO:0007669"/>
    <property type="project" value="UniProtKB-UniRule"/>
</dbReference>
<evidence type="ECO:0000256" key="9">
    <source>
        <dbReference type="ARBA" id="ARBA00023136"/>
    </source>
</evidence>
<comment type="similarity">
    <text evidence="10">Belongs to the NqrB/RnfD family.</text>
</comment>
<proteinExistence type="inferred from homology"/>
<dbReference type="Pfam" id="PF03116">
    <property type="entry name" value="NQR2_RnfD_RnfE"/>
    <property type="match status" value="1"/>
</dbReference>
<evidence type="ECO:0000256" key="7">
    <source>
        <dbReference type="ARBA" id="ARBA00022982"/>
    </source>
</evidence>
<feature type="modified residue" description="FMN phosphoryl threonine" evidence="10">
    <location>
        <position position="159"/>
    </location>
</feature>
<dbReference type="GO" id="GO:0005886">
    <property type="term" value="C:plasma membrane"/>
    <property type="evidence" value="ECO:0007669"/>
    <property type="project" value="UniProtKB-SubCell"/>
</dbReference>
<keyword evidence="8 10" id="KW-1133">Transmembrane helix</keyword>
<name>A0A6S6TSL2_9GAMM</name>
<keyword evidence="5 10" id="KW-0812">Transmembrane</keyword>
<dbReference type="InterPro" id="IPR011303">
    <property type="entry name" value="RnfD_bac"/>
</dbReference>
<keyword evidence="10" id="KW-1003">Cell membrane</keyword>
<evidence type="ECO:0000256" key="6">
    <source>
        <dbReference type="ARBA" id="ARBA00022967"/>
    </source>
</evidence>
<keyword evidence="3 10" id="KW-0285">Flavoprotein</keyword>
<feature type="transmembrane region" description="Helical" evidence="10">
    <location>
        <begin position="53"/>
        <end position="70"/>
    </location>
</feature>
<dbReference type="EMBL" id="CACVAY010000091">
    <property type="protein sequence ID" value="CAA6819228.1"/>
    <property type="molecule type" value="Genomic_DNA"/>
</dbReference>
<comment type="subcellular location">
    <subcellularLocation>
        <location evidence="10">Cell inner membrane</location>
        <topology evidence="10">Multi-pass membrane protein</topology>
    </subcellularLocation>
</comment>
<dbReference type="NCBIfam" id="TIGR01946">
    <property type="entry name" value="rnfD"/>
    <property type="match status" value="1"/>
</dbReference>
<gene>
    <name evidence="10" type="primary">rnfD</name>
    <name evidence="11" type="ORF">HELGO_WM18638</name>
</gene>
<evidence type="ECO:0000256" key="2">
    <source>
        <dbReference type="ARBA" id="ARBA00022553"/>
    </source>
</evidence>
<keyword evidence="2 10" id="KW-0597">Phosphoprotein</keyword>
<dbReference type="InterPro" id="IPR004338">
    <property type="entry name" value="NqrB/RnfD"/>
</dbReference>
<feature type="transmembrane region" description="Helical" evidence="10">
    <location>
        <begin position="190"/>
        <end position="207"/>
    </location>
</feature>
<dbReference type="EC" id="7.-.-.-" evidence="10"/>
<dbReference type="GO" id="GO:0055085">
    <property type="term" value="P:transmembrane transport"/>
    <property type="evidence" value="ECO:0007669"/>
    <property type="project" value="InterPro"/>
</dbReference>
<protein>
    <recommendedName>
        <fullName evidence="10">Ion-translocating oxidoreductase complex subunit D</fullName>
        <ecNumber evidence="10">7.-.-.-</ecNumber>
    </recommendedName>
    <alternativeName>
        <fullName evidence="10">Rnf electron transport complex subunit D</fullName>
    </alternativeName>
</protein>
<feature type="transmembrane region" description="Helical" evidence="10">
    <location>
        <begin position="271"/>
        <end position="289"/>
    </location>
</feature>
<comment type="cofactor">
    <cofactor evidence="10">
        <name>FMN</name>
        <dbReference type="ChEBI" id="CHEBI:58210"/>
    </cofactor>
</comment>
<keyword evidence="7 10" id="KW-0249">Electron transport</keyword>
<keyword evidence="10" id="KW-0997">Cell inner membrane</keyword>
<dbReference type="PANTHER" id="PTHR30578">
    <property type="entry name" value="ELECTRON TRANSPORT COMPLEX PROTEIN RNFD"/>
    <property type="match status" value="1"/>
</dbReference>
<sequence>MMREVLYALAPGTLAMMWFFGWGILFNIVITISLAIAFEALMLKLRTRPIRPFLGDYSAVVTGWLLALTMPPFAPWWLLAIAVFFSIVIAKHLYGGLGYNPFNPAMIGYAVALISFPVDMVQWPAANLSSFSSIDFVSAFQHIMLGKPLANWDAVTMATSLDAIKTGLRMEQTVPVIEQGDMFGLFAGNGWEWVSLGYLLGGLWLLYRKIISWHIPVSLLGILALLSTVFWLIDNQQYASPLFHLLAGGAMLGAFFIATDPVSASTTPMGKILYAIGIGFLIYVIRVFGSGYPDGVAFAVIIMNMAVPIIDYYTRPRVFGANRSNE</sequence>
<keyword evidence="1 10" id="KW-0813">Transport</keyword>
<accession>A0A6S6TSL2</accession>
<dbReference type="AlphaFoldDB" id="A0A6S6TSL2"/>
<keyword evidence="6 10" id="KW-1278">Translocase</keyword>
<evidence type="ECO:0000313" key="11">
    <source>
        <dbReference type="EMBL" id="CAA6819228.1"/>
    </source>
</evidence>
<feature type="transmembrane region" description="Helical" evidence="10">
    <location>
        <begin position="239"/>
        <end position="259"/>
    </location>
</feature>
<organism evidence="11">
    <name type="scientific">uncultured Thiotrichaceae bacterium</name>
    <dbReference type="NCBI Taxonomy" id="298394"/>
    <lineage>
        <taxon>Bacteria</taxon>
        <taxon>Pseudomonadati</taxon>
        <taxon>Pseudomonadota</taxon>
        <taxon>Gammaproteobacteria</taxon>
        <taxon>Thiotrichales</taxon>
        <taxon>Thiotrichaceae</taxon>
        <taxon>environmental samples</taxon>
    </lineage>
</organism>
<evidence type="ECO:0000256" key="3">
    <source>
        <dbReference type="ARBA" id="ARBA00022630"/>
    </source>
</evidence>
<dbReference type="HAMAP" id="MF_00462">
    <property type="entry name" value="RsxD_RnfD"/>
    <property type="match status" value="1"/>
</dbReference>
<evidence type="ECO:0000256" key="4">
    <source>
        <dbReference type="ARBA" id="ARBA00022643"/>
    </source>
</evidence>
<comment type="subunit">
    <text evidence="10">The complex is composed of six subunits: RnfA, RnfB, RnfC, RnfD, RnfE and RnfG.</text>
</comment>
<feature type="transmembrane region" description="Helical" evidence="10">
    <location>
        <begin position="76"/>
        <end position="94"/>
    </location>
</feature>
<feature type="transmembrane region" description="Helical" evidence="10">
    <location>
        <begin position="214"/>
        <end position="233"/>
    </location>
</feature>
<evidence type="ECO:0000256" key="1">
    <source>
        <dbReference type="ARBA" id="ARBA00022448"/>
    </source>
</evidence>
<dbReference type="PANTHER" id="PTHR30578:SF0">
    <property type="entry name" value="ION-TRANSLOCATING OXIDOREDUCTASE COMPLEX SUBUNIT D"/>
    <property type="match status" value="1"/>
</dbReference>
<evidence type="ECO:0000256" key="10">
    <source>
        <dbReference type="HAMAP-Rule" id="MF_00462"/>
    </source>
</evidence>